<dbReference type="Proteomes" id="UP000029981">
    <property type="component" value="Chromosome 2"/>
</dbReference>
<proteinExistence type="inferred from homology"/>
<evidence type="ECO:0000259" key="7">
    <source>
        <dbReference type="Pfam" id="PF00479"/>
    </source>
</evidence>
<gene>
    <name evidence="9" type="ORF">Csa_2G034760</name>
</gene>
<dbReference type="Pfam" id="PF02781">
    <property type="entry name" value="G6PD_C"/>
    <property type="match status" value="1"/>
</dbReference>
<evidence type="ECO:0000313" key="9">
    <source>
        <dbReference type="EMBL" id="KGN61023.1"/>
    </source>
</evidence>
<evidence type="ECO:0000256" key="1">
    <source>
        <dbReference type="ARBA" id="ARBA00009975"/>
    </source>
</evidence>
<dbReference type="InterPro" id="IPR036291">
    <property type="entry name" value="NAD(P)-bd_dom_sf"/>
</dbReference>
<dbReference type="STRING" id="3659.A0A0A0LH10"/>
<dbReference type="FunFam" id="3.30.360.10:FF:000018">
    <property type="entry name" value="Glucose-6-phosphate 1-dehydrogenase"/>
    <property type="match status" value="1"/>
</dbReference>
<evidence type="ECO:0000313" key="10">
    <source>
        <dbReference type="Proteomes" id="UP000029981"/>
    </source>
</evidence>
<dbReference type="SUPFAM" id="SSF55347">
    <property type="entry name" value="Glyceraldehyde-3-phosphate dehydrogenase-like, C-terminal domain"/>
    <property type="match status" value="1"/>
</dbReference>
<dbReference type="eggNOG" id="KOG0563">
    <property type="taxonomic scope" value="Eukaryota"/>
</dbReference>
<protein>
    <recommendedName>
        <fullName evidence="5">Glucose-6-phosphate 1-dehydrogenase</fullName>
        <ecNumber evidence="5">1.1.1.49</ecNumber>
    </recommendedName>
</protein>
<evidence type="ECO:0000256" key="2">
    <source>
        <dbReference type="ARBA" id="ARBA00022526"/>
    </source>
</evidence>
<reference evidence="9 10" key="2">
    <citation type="journal article" date="2009" name="PLoS ONE">
        <title>An integrated genetic and cytogenetic map of the cucumber genome.</title>
        <authorList>
            <person name="Ren Y."/>
            <person name="Zhang Z."/>
            <person name="Liu J."/>
            <person name="Staub J.E."/>
            <person name="Han Y."/>
            <person name="Cheng Z."/>
            <person name="Li X."/>
            <person name="Lu J."/>
            <person name="Miao H."/>
            <person name="Kang H."/>
            <person name="Xie B."/>
            <person name="Gu X."/>
            <person name="Wang X."/>
            <person name="Du Y."/>
            <person name="Jin W."/>
            <person name="Huang S."/>
        </authorList>
    </citation>
    <scope>NUCLEOTIDE SEQUENCE [LARGE SCALE GENOMIC DNA]</scope>
    <source>
        <strain evidence="10">cv. 9930</strain>
    </source>
</reference>
<evidence type="ECO:0000259" key="8">
    <source>
        <dbReference type="Pfam" id="PF02781"/>
    </source>
</evidence>
<feature type="domain" description="Glucose-6-phosphate dehydrogenase NAD-binding" evidence="7">
    <location>
        <begin position="170"/>
        <end position="348"/>
    </location>
</feature>
<dbReference type="OrthoDB" id="60984at2759"/>
<evidence type="ECO:0000256" key="3">
    <source>
        <dbReference type="ARBA" id="ARBA00022857"/>
    </source>
</evidence>
<keyword evidence="3 5" id="KW-0521">NADP</keyword>
<comment type="catalytic activity">
    <reaction evidence="5">
        <text>D-glucose 6-phosphate + NADP(+) = 6-phospho-D-glucono-1,5-lactone + NADPH + H(+)</text>
        <dbReference type="Rhea" id="RHEA:15841"/>
        <dbReference type="ChEBI" id="CHEBI:15378"/>
        <dbReference type="ChEBI" id="CHEBI:57783"/>
        <dbReference type="ChEBI" id="CHEBI:57955"/>
        <dbReference type="ChEBI" id="CHEBI:58349"/>
        <dbReference type="ChEBI" id="CHEBI:61548"/>
        <dbReference type="EC" id="1.1.1.49"/>
    </reaction>
</comment>
<accession>A0A0A0LH10</accession>
<name>A0A0A0LH10_CUCSA</name>
<dbReference type="UniPathway" id="UPA00115">
    <property type="reaction ID" value="UER00408"/>
</dbReference>
<dbReference type="PRINTS" id="PR00079">
    <property type="entry name" value="G6PDHDRGNASE"/>
</dbReference>
<dbReference type="PANTHER" id="PTHR23429">
    <property type="entry name" value="GLUCOSE-6-PHOSPHATE 1-DEHYDROGENASE G6PD"/>
    <property type="match status" value="1"/>
</dbReference>
<dbReference type="PANTHER" id="PTHR23429:SF4">
    <property type="entry name" value="INACTIVE GLUCOSE-6-PHOSPHATE 1-DEHYDROGENASE 4, CHLOROPLASTIC"/>
    <property type="match status" value="1"/>
</dbReference>
<dbReference type="InterPro" id="IPR022674">
    <property type="entry name" value="G6P_DH_NAD-bd"/>
</dbReference>
<reference evidence="9 10" key="3">
    <citation type="journal article" date="2010" name="BMC Genomics">
        <title>Transcriptome sequencing and comparative analysis of cucumber flowers with different sex types.</title>
        <authorList>
            <person name="Guo S."/>
            <person name="Zheng Y."/>
            <person name="Joung J.G."/>
            <person name="Liu S."/>
            <person name="Zhang Z."/>
            <person name="Crasta O.R."/>
            <person name="Sobral B.W."/>
            <person name="Xu Y."/>
            <person name="Huang S."/>
            <person name="Fei Z."/>
        </authorList>
    </citation>
    <scope>NUCLEOTIDE SEQUENCE [LARGE SCALE GENOMIC DNA]</scope>
    <source>
        <strain evidence="10">cv. 9930</strain>
    </source>
</reference>
<dbReference type="GO" id="GO:0006098">
    <property type="term" value="P:pentose-phosphate shunt"/>
    <property type="evidence" value="ECO:0007669"/>
    <property type="project" value="UniProtKB-UniPathway"/>
</dbReference>
<keyword evidence="2 5" id="KW-0313">Glucose metabolism</keyword>
<reference evidence="9 10" key="1">
    <citation type="journal article" date="2009" name="Nat. Genet.">
        <title>The genome of the cucumber, Cucumis sativus L.</title>
        <authorList>
            <person name="Huang S."/>
            <person name="Li R."/>
            <person name="Zhang Z."/>
            <person name="Li L."/>
            <person name="Gu X."/>
            <person name="Fan W."/>
            <person name="Lucas W.J."/>
            <person name="Wang X."/>
            <person name="Xie B."/>
            <person name="Ni P."/>
            <person name="Ren Y."/>
            <person name="Zhu H."/>
            <person name="Li J."/>
            <person name="Lin K."/>
            <person name="Jin W."/>
            <person name="Fei Z."/>
            <person name="Li G."/>
            <person name="Staub J."/>
            <person name="Kilian A."/>
            <person name="van der Vossen E.A."/>
            <person name="Wu Y."/>
            <person name="Guo J."/>
            <person name="He J."/>
            <person name="Jia Z."/>
            <person name="Ren Y."/>
            <person name="Tian G."/>
            <person name="Lu Y."/>
            <person name="Ruan J."/>
            <person name="Qian W."/>
            <person name="Wang M."/>
            <person name="Huang Q."/>
            <person name="Li B."/>
            <person name="Xuan Z."/>
            <person name="Cao J."/>
            <person name="Asan"/>
            <person name="Wu Z."/>
            <person name="Zhang J."/>
            <person name="Cai Q."/>
            <person name="Bai Y."/>
            <person name="Zhao B."/>
            <person name="Han Y."/>
            <person name="Li Y."/>
            <person name="Li X."/>
            <person name="Wang S."/>
            <person name="Shi Q."/>
            <person name="Liu S."/>
            <person name="Cho W.K."/>
            <person name="Kim J.Y."/>
            <person name="Xu Y."/>
            <person name="Heller-Uszynska K."/>
            <person name="Miao H."/>
            <person name="Cheng Z."/>
            <person name="Zhang S."/>
            <person name="Wu J."/>
            <person name="Yang Y."/>
            <person name="Kang H."/>
            <person name="Li M."/>
            <person name="Liang H."/>
            <person name="Ren X."/>
            <person name="Shi Z."/>
            <person name="Wen M."/>
            <person name="Jian M."/>
            <person name="Yang H."/>
            <person name="Zhang G."/>
            <person name="Yang Z."/>
            <person name="Chen R."/>
            <person name="Liu S."/>
            <person name="Li J."/>
            <person name="Ma L."/>
            <person name="Liu H."/>
            <person name="Zhou Y."/>
            <person name="Zhao J."/>
            <person name="Fang X."/>
            <person name="Li G."/>
            <person name="Fang L."/>
            <person name="Li Y."/>
            <person name="Liu D."/>
            <person name="Zheng H."/>
            <person name="Zhang Y."/>
            <person name="Qin N."/>
            <person name="Li Z."/>
            <person name="Yang G."/>
            <person name="Yang S."/>
            <person name="Bolund L."/>
            <person name="Kristiansen K."/>
            <person name="Zheng H."/>
            <person name="Li S."/>
            <person name="Zhang X."/>
            <person name="Yang H."/>
            <person name="Wang J."/>
            <person name="Sun R."/>
            <person name="Zhang B."/>
            <person name="Jiang S."/>
            <person name="Wang J."/>
            <person name="Du Y."/>
            <person name="Li S."/>
        </authorList>
    </citation>
    <scope>NUCLEOTIDE SEQUENCE [LARGE SCALE GENOMIC DNA]</scope>
    <source>
        <strain evidence="10">cv. 9930</strain>
    </source>
</reference>
<feature type="compositionally biased region" description="Low complexity" evidence="6">
    <location>
        <begin position="141"/>
        <end position="150"/>
    </location>
</feature>
<dbReference type="EMBL" id="CM002923">
    <property type="protein sequence ID" value="KGN61023.1"/>
    <property type="molecule type" value="Genomic_DNA"/>
</dbReference>
<dbReference type="Gene3D" id="3.40.50.720">
    <property type="entry name" value="NAD(P)-binding Rossmann-like Domain"/>
    <property type="match status" value="1"/>
</dbReference>
<dbReference type="Pfam" id="PF00479">
    <property type="entry name" value="G6PD_N"/>
    <property type="match status" value="1"/>
</dbReference>
<dbReference type="EC" id="1.1.1.49" evidence="5"/>
<organism evidence="9 10">
    <name type="scientific">Cucumis sativus</name>
    <name type="common">Cucumber</name>
    <dbReference type="NCBI Taxonomy" id="3659"/>
    <lineage>
        <taxon>Eukaryota</taxon>
        <taxon>Viridiplantae</taxon>
        <taxon>Streptophyta</taxon>
        <taxon>Embryophyta</taxon>
        <taxon>Tracheophyta</taxon>
        <taxon>Spermatophyta</taxon>
        <taxon>Magnoliopsida</taxon>
        <taxon>eudicotyledons</taxon>
        <taxon>Gunneridae</taxon>
        <taxon>Pentapetalae</taxon>
        <taxon>rosids</taxon>
        <taxon>fabids</taxon>
        <taxon>Cucurbitales</taxon>
        <taxon>Cucurbitaceae</taxon>
        <taxon>Benincaseae</taxon>
        <taxon>Cucumis</taxon>
    </lineage>
</organism>
<evidence type="ECO:0000256" key="6">
    <source>
        <dbReference type="SAM" id="MobiDB-lite"/>
    </source>
</evidence>
<dbReference type="GO" id="GO:0006006">
    <property type="term" value="P:glucose metabolic process"/>
    <property type="evidence" value="ECO:0007669"/>
    <property type="project" value="UniProtKB-KW"/>
</dbReference>
<keyword evidence="10" id="KW-1185">Reference proteome</keyword>
<feature type="compositionally biased region" description="Polar residues" evidence="6">
    <location>
        <begin position="108"/>
        <end position="121"/>
    </location>
</feature>
<dbReference type="NCBIfam" id="TIGR00871">
    <property type="entry name" value="zwf"/>
    <property type="match status" value="1"/>
</dbReference>
<comment type="function">
    <text evidence="5">Catalyzes the rate-limiting step of the oxidative pentose-phosphate pathway, which represents a route for the dissimilation of carbohydrates besides glycolysis.</text>
</comment>
<feature type="region of interest" description="Disordered" evidence="6">
    <location>
        <begin position="82"/>
        <end position="150"/>
    </location>
</feature>
<keyword evidence="5" id="KW-0560">Oxidoreductase</keyword>
<evidence type="ECO:0000256" key="4">
    <source>
        <dbReference type="ARBA" id="ARBA00023277"/>
    </source>
</evidence>
<dbReference type="OMA" id="MLEPLWN"/>
<feature type="compositionally biased region" description="Polar residues" evidence="6">
    <location>
        <begin position="127"/>
        <end position="140"/>
    </location>
</feature>
<dbReference type="HAMAP" id="MF_00966">
    <property type="entry name" value="G6PD"/>
    <property type="match status" value="1"/>
</dbReference>
<sequence length="638" mass="71664">MSFSVSTFSAPTGALPLCSHGRRIPNRSSHIMGNSLRSRRASNFCQIFHGLKLWISETLSVLQHNGKSGSSQKLKTIKNHKEDEFEKKPFEETSSHARQVPESVLESKISSDSNSETTKAATHSKGSENLQSDASVDVENSSGSSGSLQQSPMLNYVVRDDQVPSLCIAVIGATGELATRKIFPALFALYYSGFLPENVGIFGYSRKNITDEELRSIISATLTCRIDHQQNCSDKMDTFLSRTFHVNGGYDNNKGMSKLNLLMEQIERHSKANRIFYLSVPQDALLDVACSLSSKAQTKKGWNRVIVEKPFGFDMMSSHFITKSLLSQFEEKQIYRIDHLLGKNLIENLTVLRFANLVFQPLWSRTFINSVQVILSEELGVQTKRFLDGGGIIGDIVHSHILQTIALLAMEPPISLDGEAIRNEKVKLLRSIRPLEPSDVVLGQYKSSTNDKVDLSLDNLTPTYFAGALYIDNARWDGVPFLIKSGLGLIKHCVEIRIQFRQVPGNIYREHFGYNNESATNEIILRDLPEEAILVRVNNKIPGLGLRLDSPELNLLYKDKYNVDVPDSYEHLLLDVIDGDSHLFMRSDELAIAWNILTPILNEIKKNNIKPELYEFGGRGPIGAYYLWAKHGVRWVEE</sequence>
<evidence type="ECO:0000256" key="5">
    <source>
        <dbReference type="RuleBase" id="RU362120"/>
    </source>
</evidence>
<dbReference type="GO" id="GO:0050661">
    <property type="term" value="F:NADP binding"/>
    <property type="evidence" value="ECO:0007669"/>
    <property type="project" value="InterPro"/>
</dbReference>
<feature type="compositionally biased region" description="Basic and acidic residues" evidence="6">
    <location>
        <begin position="82"/>
        <end position="95"/>
    </location>
</feature>
<dbReference type="KEGG" id="csv:101221775"/>
<comment type="similarity">
    <text evidence="1 5">Belongs to the glucose-6-phosphate dehydrogenase family.</text>
</comment>
<feature type="domain" description="Glucose-6-phosphate dehydrogenase C-terminal" evidence="8">
    <location>
        <begin position="351"/>
        <end position="635"/>
    </location>
</feature>
<dbReference type="Gene3D" id="3.30.360.10">
    <property type="entry name" value="Dihydrodipicolinate Reductase, domain 2"/>
    <property type="match status" value="1"/>
</dbReference>
<comment type="pathway">
    <text evidence="5">Carbohydrate degradation; pentose phosphate pathway; D-ribulose 5-phosphate from D-glucose 6-phosphate (oxidative stage): step 1/3.</text>
</comment>
<dbReference type="GO" id="GO:0004345">
    <property type="term" value="F:glucose-6-phosphate dehydrogenase activity"/>
    <property type="evidence" value="ECO:0007669"/>
    <property type="project" value="UniProtKB-EC"/>
</dbReference>
<dbReference type="Gramene" id="KGN61023">
    <property type="protein sequence ID" value="KGN61023"/>
    <property type="gene ID" value="Csa_2G034760"/>
</dbReference>
<reference evidence="9 10" key="4">
    <citation type="journal article" date="2011" name="BMC Genomics">
        <title>RNA-Seq improves annotation of protein-coding genes in the cucumber genome.</title>
        <authorList>
            <person name="Li Z."/>
            <person name="Zhang Z."/>
            <person name="Yan P."/>
            <person name="Huang S."/>
            <person name="Fei Z."/>
            <person name="Lin K."/>
        </authorList>
    </citation>
    <scope>NUCLEOTIDE SEQUENCE [LARGE SCALE GENOMIC DNA]</scope>
    <source>
        <strain evidence="10">cv. 9930</strain>
    </source>
</reference>
<keyword evidence="4 5" id="KW-0119">Carbohydrate metabolism</keyword>
<dbReference type="InterPro" id="IPR022675">
    <property type="entry name" value="G6P_DH_C"/>
</dbReference>
<dbReference type="AlphaFoldDB" id="A0A0A0LH10"/>
<dbReference type="SUPFAM" id="SSF51735">
    <property type="entry name" value="NAD(P)-binding Rossmann-fold domains"/>
    <property type="match status" value="1"/>
</dbReference>
<dbReference type="InterPro" id="IPR001282">
    <property type="entry name" value="G6P_DH"/>
</dbReference>